<feature type="chain" id="PRO_5046124523" evidence="1">
    <location>
        <begin position="28"/>
        <end position="303"/>
    </location>
</feature>
<dbReference type="Gene3D" id="3.40.50.1820">
    <property type="entry name" value="alpha/beta hydrolase"/>
    <property type="match status" value="1"/>
</dbReference>
<protein>
    <submittedName>
        <fullName evidence="3">Alpha/beta fold hydrolase</fullName>
    </submittedName>
</protein>
<evidence type="ECO:0000313" key="3">
    <source>
        <dbReference type="EMBL" id="MFC5061470.1"/>
    </source>
</evidence>
<evidence type="ECO:0000313" key="4">
    <source>
        <dbReference type="Proteomes" id="UP001595947"/>
    </source>
</evidence>
<dbReference type="SUPFAM" id="SSF53474">
    <property type="entry name" value="alpha/beta-Hydrolases"/>
    <property type="match status" value="1"/>
</dbReference>
<evidence type="ECO:0000256" key="1">
    <source>
        <dbReference type="SAM" id="SignalP"/>
    </source>
</evidence>
<keyword evidence="1" id="KW-0732">Signal</keyword>
<dbReference type="GO" id="GO:0016787">
    <property type="term" value="F:hydrolase activity"/>
    <property type="evidence" value="ECO:0007669"/>
    <property type="project" value="UniProtKB-KW"/>
</dbReference>
<name>A0ABV9YFJ9_9PSEU</name>
<organism evidence="3 4">
    <name type="scientific">Actinomycetospora atypica</name>
    <dbReference type="NCBI Taxonomy" id="1290095"/>
    <lineage>
        <taxon>Bacteria</taxon>
        <taxon>Bacillati</taxon>
        <taxon>Actinomycetota</taxon>
        <taxon>Actinomycetes</taxon>
        <taxon>Pseudonocardiales</taxon>
        <taxon>Pseudonocardiaceae</taxon>
        <taxon>Actinomycetospora</taxon>
    </lineage>
</organism>
<dbReference type="PANTHER" id="PTHR43329">
    <property type="entry name" value="EPOXIDE HYDROLASE"/>
    <property type="match status" value="1"/>
</dbReference>
<gene>
    <name evidence="3" type="ORF">ACFPBZ_04575</name>
</gene>
<evidence type="ECO:0000259" key="2">
    <source>
        <dbReference type="Pfam" id="PF00561"/>
    </source>
</evidence>
<dbReference type="InterPro" id="IPR000073">
    <property type="entry name" value="AB_hydrolase_1"/>
</dbReference>
<comment type="caution">
    <text evidence="3">The sequence shown here is derived from an EMBL/GenBank/DDBJ whole genome shotgun (WGS) entry which is preliminary data.</text>
</comment>
<feature type="signal peptide" evidence="1">
    <location>
        <begin position="1"/>
        <end position="27"/>
    </location>
</feature>
<dbReference type="PRINTS" id="PR00111">
    <property type="entry name" value="ABHYDROLASE"/>
</dbReference>
<accession>A0ABV9YFJ9</accession>
<reference evidence="4" key="1">
    <citation type="journal article" date="2019" name="Int. J. Syst. Evol. Microbiol.">
        <title>The Global Catalogue of Microorganisms (GCM) 10K type strain sequencing project: providing services to taxonomists for standard genome sequencing and annotation.</title>
        <authorList>
            <consortium name="The Broad Institute Genomics Platform"/>
            <consortium name="The Broad Institute Genome Sequencing Center for Infectious Disease"/>
            <person name="Wu L."/>
            <person name="Ma J."/>
        </authorList>
    </citation>
    <scope>NUCLEOTIDE SEQUENCE [LARGE SCALE GENOMIC DNA]</scope>
    <source>
        <strain evidence="4">CGMCC 4.7093</strain>
    </source>
</reference>
<feature type="domain" description="AB hydrolase-1" evidence="2">
    <location>
        <begin position="59"/>
        <end position="197"/>
    </location>
</feature>
<keyword evidence="3" id="KW-0378">Hydrolase</keyword>
<dbReference type="Proteomes" id="UP001595947">
    <property type="component" value="Unassembled WGS sequence"/>
</dbReference>
<dbReference type="Pfam" id="PF00561">
    <property type="entry name" value="Abhydrolase_1"/>
    <property type="match status" value="1"/>
</dbReference>
<sequence>MTAALRTLLVVALGVLTVLVVPSSATDACGADVPGLARRTVDTGVVDLDVAVGGPVDAPAVVLLHGFPETWRTWRTVAADLVADHRVVVPDLRGAGCSDLAPEAADGRTAYGPAALAADLDGLAAALDLAPAVVVGHDMGAMVALAWAHEAPARVRHLVLSGGGVPGAGLEELAPPHLAVFAGAPPGEIAARVAGHEREFLTRFVGGGPVVASGSRDDAVRAYSRPGRLDAAIGRYRGLVPDPRPLAVPATALEGGAPGISAATLPRVAPGAEVVVVPGAGHYLQEDRPLATAAAIREIAARP</sequence>
<dbReference type="InterPro" id="IPR029058">
    <property type="entry name" value="AB_hydrolase_fold"/>
</dbReference>
<dbReference type="RefSeq" id="WP_378034813.1">
    <property type="nucleotide sequence ID" value="NZ_JBHSIV010000003.1"/>
</dbReference>
<proteinExistence type="predicted"/>
<keyword evidence="4" id="KW-1185">Reference proteome</keyword>
<dbReference type="EMBL" id="JBHSIV010000003">
    <property type="protein sequence ID" value="MFC5061470.1"/>
    <property type="molecule type" value="Genomic_DNA"/>
</dbReference>